<name>A0ABT0HSX7_9BACT</name>
<evidence type="ECO:0000256" key="1">
    <source>
        <dbReference type="SAM" id="MobiDB-lite"/>
    </source>
</evidence>
<comment type="caution">
    <text evidence="2">The sequence shown here is derived from an EMBL/GenBank/DDBJ whole genome shotgun (WGS) entry which is preliminary data.</text>
</comment>
<organism evidence="2 3">
    <name type="scientific">Spirosoma liriopis</name>
    <dbReference type="NCBI Taxonomy" id="2937440"/>
    <lineage>
        <taxon>Bacteria</taxon>
        <taxon>Pseudomonadati</taxon>
        <taxon>Bacteroidota</taxon>
        <taxon>Cytophagia</taxon>
        <taxon>Cytophagales</taxon>
        <taxon>Cytophagaceae</taxon>
        <taxon>Spirosoma</taxon>
    </lineage>
</organism>
<proteinExistence type="predicted"/>
<dbReference type="Proteomes" id="UP001202180">
    <property type="component" value="Unassembled WGS sequence"/>
</dbReference>
<reference evidence="2 3" key="1">
    <citation type="submission" date="2022-04" db="EMBL/GenBank/DDBJ databases">
        <title>Spirosoma sp. strain RP8 genome sequencing and assembly.</title>
        <authorList>
            <person name="Jung Y."/>
        </authorList>
    </citation>
    <scope>NUCLEOTIDE SEQUENCE [LARGE SCALE GENOMIC DNA]</scope>
    <source>
        <strain evidence="2 3">RP8</strain>
    </source>
</reference>
<evidence type="ECO:0000313" key="2">
    <source>
        <dbReference type="EMBL" id="MCK8495281.1"/>
    </source>
</evidence>
<accession>A0ABT0HSX7</accession>
<dbReference type="EMBL" id="JALPRF010000007">
    <property type="protein sequence ID" value="MCK8495281.1"/>
    <property type="molecule type" value="Genomic_DNA"/>
</dbReference>
<dbReference type="RefSeq" id="WP_248480017.1">
    <property type="nucleotide sequence ID" value="NZ_JALPRF010000007.1"/>
</dbReference>
<gene>
    <name evidence="2" type="ORF">M0L20_25665</name>
</gene>
<sequence>MKWKNIFSLPKRKNLRKKIIEQLNQPESPFDSTEVMGGTPATPQQPEVGWLRSETSNTPKF</sequence>
<keyword evidence="3" id="KW-1185">Reference proteome</keyword>
<protein>
    <submittedName>
        <fullName evidence="2">Uncharacterized protein</fullName>
    </submittedName>
</protein>
<feature type="region of interest" description="Disordered" evidence="1">
    <location>
        <begin position="23"/>
        <end position="61"/>
    </location>
</feature>
<evidence type="ECO:0000313" key="3">
    <source>
        <dbReference type="Proteomes" id="UP001202180"/>
    </source>
</evidence>